<evidence type="ECO:0000313" key="1">
    <source>
        <dbReference type="EMBL" id="KKM85165.1"/>
    </source>
</evidence>
<accession>A0A0F9N8M3</accession>
<gene>
    <name evidence="1" type="ORF">LCGC14_1291870</name>
</gene>
<comment type="caution">
    <text evidence="1">The sequence shown here is derived from an EMBL/GenBank/DDBJ whole genome shotgun (WGS) entry which is preliminary data.</text>
</comment>
<dbReference type="EMBL" id="LAZR01007454">
    <property type="protein sequence ID" value="KKM85165.1"/>
    <property type="molecule type" value="Genomic_DNA"/>
</dbReference>
<name>A0A0F9N8M3_9ZZZZ</name>
<dbReference type="AlphaFoldDB" id="A0A0F9N8M3"/>
<evidence type="ECO:0008006" key="2">
    <source>
        <dbReference type="Google" id="ProtNLM"/>
    </source>
</evidence>
<sequence>MKKIILLAMALLLVFVGTASATSPTRFVDGVTNRSASDVFGQFFETDPRRVHSYFNDFYVYAATDWVLTTQETGTATEVVADDEIGGVLTVTNGTSNTDHDNHQLSKDGGTNDSETYQFAVGKKAWFDTRFKSNDGDKVTIHVGIYIVNTDPVATAPSDGVYFKVTTATGAISFLSRKNSVETSAGGLTTLGNDTFVRLSYYWDGVDTFTIFVNGAKVTTAGSGTLPDDEYMAVSFAVENGEGTANTLELDYIFMAMER</sequence>
<protein>
    <recommendedName>
        <fullName evidence="2">Alginate lyase 2 domain-containing protein</fullName>
    </recommendedName>
</protein>
<proteinExistence type="predicted"/>
<reference evidence="1" key="1">
    <citation type="journal article" date="2015" name="Nature">
        <title>Complex archaea that bridge the gap between prokaryotes and eukaryotes.</title>
        <authorList>
            <person name="Spang A."/>
            <person name="Saw J.H."/>
            <person name="Jorgensen S.L."/>
            <person name="Zaremba-Niedzwiedzka K."/>
            <person name="Martijn J."/>
            <person name="Lind A.E."/>
            <person name="van Eijk R."/>
            <person name="Schleper C."/>
            <person name="Guy L."/>
            <person name="Ettema T.J."/>
        </authorList>
    </citation>
    <scope>NUCLEOTIDE SEQUENCE</scope>
</reference>
<organism evidence="1">
    <name type="scientific">marine sediment metagenome</name>
    <dbReference type="NCBI Taxonomy" id="412755"/>
    <lineage>
        <taxon>unclassified sequences</taxon>
        <taxon>metagenomes</taxon>
        <taxon>ecological metagenomes</taxon>
    </lineage>
</organism>